<feature type="chain" id="PRO_5046952109" evidence="1">
    <location>
        <begin position="24"/>
        <end position="372"/>
    </location>
</feature>
<gene>
    <name evidence="2" type="ORF">ACFSUS_13570</name>
</gene>
<name>A0ABW5M3U0_9BACT</name>
<dbReference type="Gene3D" id="1.25.40.10">
    <property type="entry name" value="Tetratricopeptide repeat domain"/>
    <property type="match status" value="1"/>
</dbReference>
<proteinExistence type="predicted"/>
<evidence type="ECO:0000313" key="2">
    <source>
        <dbReference type="EMBL" id="MFD2571668.1"/>
    </source>
</evidence>
<sequence length="372" mass="42517">MLSALKRWGLFAGLFLLSFFSRAQVMTDPAAQQTVLKALDAIYNFEFMEAEGLIRQLQARYPQHPIGPILRATQLELQYLPLHENKVATTQFIQAANQGLELARKLLAKREDDPEGVFFALTAHSYLASLYNNQGESMKAVSESKKSYSYLKDGFTLMDKSPDFYFTTGLYNYYVERYPMDHPIVRPFMIFFDDGDMGQGLKQMDTATKRGLFMRAGANYYLAHILLKHEIQPNRAVTYTKYLADKYPNNPLFGMVNVEALLLAGRYADARPYLQRLKQMDNKLVPMAVNTFEGMLAEYADKNDREAAESYQTALKQKYNDPYTKEYHAFAYAGLARIAARANDPNRAKINYKKALTVAQYKGVIKEAKAYK</sequence>
<protein>
    <submittedName>
        <fullName evidence="2">Tetratricopeptide repeat protein</fullName>
    </submittedName>
</protein>
<dbReference type="EMBL" id="JBHULN010000007">
    <property type="protein sequence ID" value="MFD2571668.1"/>
    <property type="molecule type" value="Genomic_DNA"/>
</dbReference>
<keyword evidence="1" id="KW-0732">Signal</keyword>
<dbReference type="SUPFAM" id="SSF48452">
    <property type="entry name" value="TPR-like"/>
    <property type="match status" value="1"/>
</dbReference>
<feature type="signal peptide" evidence="1">
    <location>
        <begin position="1"/>
        <end position="23"/>
    </location>
</feature>
<dbReference type="InterPro" id="IPR011990">
    <property type="entry name" value="TPR-like_helical_dom_sf"/>
</dbReference>
<evidence type="ECO:0000313" key="3">
    <source>
        <dbReference type="Proteomes" id="UP001597469"/>
    </source>
</evidence>
<accession>A0ABW5M3U0</accession>
<dbReference type="RefSeq" id="WP_381523408.1">
    <property type="nucleotide sequence ID" value="NZ_JBHULN010000007.1"/>
</dbReference>
<comment type="caution">
    <text evidence="2">The sequence shown here is derived from an EMBL/GenBank/DDBJ whole genome shotgun (WGS) entry which is preliminary data.</text>
</comment>
<organism evidence="2 3">
    <name type="scientific">Spirosoma soli</name>
    <dbReference type="NCBI Taxonomy" id="1770529"/>
    <lineage>
        <taxon>Bacteria</taxon>
        <taxon>Pseudomonadati</taxon>
        <taxon>Bacteroidota</taxon>
        <taxon>Cytophagia</taxon>
        <taxon>Cytophagales</taxon>
        <taxon>Cytophagaceae</taxon>
        <taxon>Spirosoma</taxon>
    </lineage>
</organism>
<evidence type="ECO:0000256" key="1">
    <source>
        <dbReference type="SAM" id="SignalP"/>
    </source>
</evidence>
<keyword evidence="3" id="KW-1185">Reference proteome</keyword>
<reference evidence="3" key="1">
    <citation type="journal article" date="2019" name="Int. J. Syst. Evol. Microbiol.">
        <title>The Global Catalogue of Microorganisms (GCM) 10K type strain sequencing project: providing services to taxonomists for standard genome sequencing and annotation.</title>
        <authorList>
            <consortium name="The Broad Institute Genomics Platform"/>
            <consortium name="The Broad Institute Genome Sequencing Center for Infectious Disease"/>
            <person name="Wu L."/>
            <person name="Ma J."/>
        </authorList>
    </citation>
    <scope>NUCLEOTIDE SEQUENCE [LARGE SCALE GENOMIC DNA]</scope>
    <source>
        <strain evidence="3">KCTC 42805</strain>
    </source>
</reference>
<dbReference type="Proteomes" id="UP001597469">
    <property type="component" value="Unassembled WGS sequence"/>
</dbReference>